<evidence type="ECO:0000256" key="1">
    <source>
        <dbReference type="ARBA" id="ARBA00010638"/>
    </source>
</evidence>
<dbReference type="GO" id="GO:0046872">
    <property type="term" value="F:metal ion binding"/>
    <property type="evidence" value="ECO:0007669"/>
    <property type="project" value="UniProtKB-KW"/>
</dbReference>
<gene>
    <name evidence="6" type="ORF">RV14_GL000372</name>
</gene>
<keyword evidence="5" id="KW-0479">Metal-binding</keyword>
<keyword evidence="7" id="KW-1185">Reference proteome</keyword>
<evidence type="ECO:0000256" key="4">
    <source>
        <dbReference type="PIRSR" id="PIRSR006806-1"/>
    </source>
</evidence>
<dbReference type="Proteomes" id="UP000182152">
    <property type="component" value="Unassembled WGS sequence"/>
</dbReference>
<dbReference type="SUPFAM" id="SSF100950">
    <property type="entry name" value="NagB/RpiA/CoA transferase-like"/>
    <property type="match status" value="1"/>
</dbReference>
<dbReference type="GO" id="GO:0035999">
    <property type="term" value="P:tetrahydrofolate interconversion"/>
    <property type="evidence" value="ECO:0007669"/>
    <property type="project" value="TreeGrafter"/>
</dbReference>
<dbReference type="EMBL" id="JXLB01000012">
    <property type="protein sequence ID" value="OJG80828.1"/>
    <property type="molecule type" value="Genomic_DNA"/>
</dbReference>
<dbReference type="EC" id="6.3.3.2" evidence="5"/>
<evidence type="ECO:0000313" key="6">
    <source>
        <dbReference type="EMBL" id="OJG80828.1"/>
    </source>
</evidence>
<dbReference type="PIRSF" id="PIRSF006806">
    <property type="entry name" value="FTHF_cligase"/>
    <property type="match status" value="1"/>
</dbReference>
<comment type="caution">
    <text evidence="6">The sequence shown here is derived from an EMBL/GenBank/DDBJ whole genome shotgun (WGS) entry which is preliminary data.</text>
</comment>
<dbReference type="PANTHER" id="PTHR23407:SF1">
    <property type="entry name" value="5-FORMYLTETRAHYDROFOLATE CYCLO-LIGASE"/>
    <property type="match status" value="1"/>
</dbReference>
<feature type="binding site" evidence="4">
    <location>
        <begin position="8"/>
        <end position="12"/>
    </location>
    <ligand>
        <name>ATP</name>
        <dbReference type="ChEBI" id="CHEBI:30616"/>
    </ligand>
</feature>
<comment type="cofactor">
    <cofactor evidence="5">
        <name>Mg(2+)</name>
        <dbReference type="ChEBI" id="CHEBI:18420"/>
    </cofactor>
</comment>
<sequence length="184" mass="21661">MNRLDHLKMKLRRFGIQKLKEIAESGHKYEKEQKIYSQLFQSAQWQQAQVIGLTIANKIEISTKPIIASALKQGKTVLVPKTFADRQMKFFQITHSTEFKRTNFGIFEPISEIYFAPEQIDLLIIPGIIYHPKGYRIGFGGGYYDRYLINYPNQTCSLVFHEQLNNQWQPEIFDKKVQRLFIEQ</sequence>
<dbReference type="STRING" id="150033.RV14_GL000372"/>
<keyword evidence="2 4" id="KW-0547">Nucleotide-binding</keyword>
<accession>A0A1L8WIG9</accession>
<dbReference type="Pfam" id="PF01812">
    <property type="entry name" value="5-FTHF_cyc-lig"/>
    <property type="match status" value="1"/>
</dbReference>
<keyword evidence="3 4" id="KW-0067">ATP-binding</keyword>
<dbReference type="InterPro" id="IPR002698">
    <property type="entry name" value="FTHF_cligase"/>
</dbReference>
<feature type="binding site" evidence="4">
    <location>
        <position position="55"/>
    </location>
    <ligand>
        <name>substrate</name>
    </ligand>
</feature>
<dbReference type="AlphaFoldDB" id="A0A1L8WIG9"/>
<keyword evidence="6" id="KW-0436">Ligase</keyword>
<dbReference type="GO" id="GO:0009396">
    <property type="term" value="P:folic acid-containing compound biosynthetic process"/>
    <property type="evidence" value="ECO:0007669"/>
    <property type="project" value="TreeGrafter"/>
</dbReference>
<comment type="similarity">
    <text evidence="1 5">Belongs to the 5-formyltetrahydrofolate cyclo-ligase family.</text>
</comment>
<evidence type="ECO:0000256" key="3">
    <source>
        <dbReference type="ARBA" id="ARBA00022840"/>
    </source>
</evidence>
<dbReference type="Gene3D" id="3.40.50.10420">
    <property type="entry name" value="NagB/RpiA/CoA transferase-like"/>
    <property type="match status" value="1"/>
</dbReference>
<dbReference type="InterPro" id="IPR024185">
    <property type="entry name" value="FTHF_cligase-like_sf"/>
</dbReference>
<dbReference type="GO" id="GO:0030272">
    <property type="term" value="F:5-formyltetrahydrofolate cyclo-ligase activity"/>
    <property type="evidence" value="ECO:0007669"/>
    <property type="project" value="UniProtKB-EC"/>
</dbReference>
<dbReference type="PANTHER" id="PTHR23407">
    <property type="entry name" value="ATPASE INHIBITOR/5-FORMYLTETRAHYDROFOLATE CYCLO-LIGASE"/>
    <property type="match status" value="1"/>
</dbReference>
<dbReference type="NCBIfam" id="TIGR02727">
    <property type="entry name" value="MTHFS_bact"/>
    <property type="match status" value="1"/>
</dbReference>
<name>A0A1L8WIG9_9ENTE</name>
<proteinExistence type="inferred from homology"/>
<protein>
    <recommendedName>
        <fullName evidence="5">5-formyltetrahydrofolate cyclo-ligase</fullName>
        <ecNumber evidence="5">6.3.3.2</ecNumber>
    </recommendedName>
</protein>
<evidence type="ECO:0000256" key="5">
    <source>
        <dbReference type="RuleBase" id="RU361279"/>
    </source>
</evidence>
<feature type="binding site" evidence="4">
    <location>
        <position position="60"/>
    </location>
    <ligand>
        <name>substrate</name>
    </ligand>
</feature>
<evidence type="ECO:0000256" key="2">
    <source>
        <dbReference type="ARBA" id="ARBA00022741"/>
    </source>
</evidence>
<reference evidence="6 7" key="1">
    <citation type="submission" date="2014-12" db="EMBL/GenBank/DDBJ databases">
        <title>Draft genome sequences of 29 type strains of Enterococci.</title>
        <authorList>
            <person name="Zhong Z."/>
            <person name="Sun Z."/>
            <person name="Liu W."/>
            <person name="Zhang W."/>
            <person name="Zhang H."/>
        </authorList>
    </citation>
    <scope>NUCLEOTIDE SEQUENCE [LARGE SCALE GENOMIC DNA]</scope>
    <source>
        <strain evidence="6 7">DSM 15687</strain>
    </source>
</reference>
<organism evidence="6 7">
    <name type="scientific">Enterococcus ratti</name>
    <dbReference type="NCBI Taxonomy" id="150033"/>
    <lineage>
        <taxon>Bacteria</taxon>
        <taxon>Bacillati</taxon>
        <taxon>Bacillota</taxon>
        <taxon>Bacilli</taxon>
        <taxon>Lactobacillales</taxon>
        <taxon>Enterococcaceae</taxon>
        <taxon>Enterococcus</taxon>
    </lineage>
</organism>
<feature type="binding site" evidence="4">
    <location>
        <begin position="136"/>
        <end position="144"/>
    </location>
    <ligand>
        <name>ATP</name>
        <dbReference type="ChEBI" id="CHEBI:30616"/>
    </ligand>
</feature>
<evidence type="ECO:0000313" key="7">
    <source>
        <dbReference type="Proteomes" id="UP000182152"/>
    </source>
</evidence>
<dbReference type="GO" id="GO:0005524">
    <property type="term" value="F:ATP binding"/>
    <property type="evidence" value="ECO:0007669"/>
    <property type="project" value="UniProtKB-KW"/>
</dbReference>
<dbReference type="InterPro" id="IPR037171">
    <property type="entry name" value="NagB/RpiA_transferase-like"/>
</dbReference>
<comment type="catalytic activity">
    <reaction evidence="5">
        <text>(6S)-5-formyl-5,6,7,8-tetrahydrofolate + ATP = (6R)-5,10-methenyltetrahydrofolate + ADP + phosphate</text>
        <dbReference type="Rhea" id="RHEA:10488"/>
        <dbReference type="ChEBI" id="CHEBI:30616"/>
        <dbReference type="ChEBI" id="CHEBI:43474"/>
        <dbReference type="ChEBI" id="CHEBI:57455"/>
        <dbReference type="ChEBI" id="CHEBI:57457"/>
        <dbReference type="ChEBI" id="CHEBI:456216"/>
        <dbReference type="EC" id="6.3.3.2"/>
    </reaction>
</comment>
<keyword evidence="5" id="KW-0460">Magnesium</keyword>